<organism evidence="2 3">
    <name type="scientific">Puccinia triticina</name>
    <dbReference type="NCBI Taxonomy" id="208348"/>
    <lineage>
        <taxon>Eukaryota</taxon>
        <taxon>Fungi</taxon>
        <taxon>Dikarya</taxon>
        <taxon>Basidiomycota</taxon>
        <taxon>Pucciniomycotina</taxon>
        <taxon>Pucciniomycetes</taxon>
        <taxon>Pucciniales</taxon>
        <taxon>Pucciniaceae</taxon>
        <taxon>Puccinia</taxon>
    </lineage>
</organism>
<dbReference type="GeneID" id="77806210"/>
<protein>
    <submittedName>
        <fullName evidence="2">Uncharacterized protein</fullName>
    </submittedName>
</protein>
<gene>
    <name evidence="2" type="ORF">PtA15_1A301</name>
</gene>
<keyword evidence="3" id="KW-1185">Reference proteome</keyword>
<feature type="compositionally biased region" description="Basic and acidic residues" evidence="1">
    <location>
        <begin position="58"/>
        <end position="76"/>
    </location>
</feature>
<dbReference type="EMBL" id="CP110421">
    <property type="protein sequence ID" value="WAQ80963.1"/>
    <property type="molecule type" value="Genomic_DNA"/>
</dbReference>
<feature type="compositionally biased region" description="Low complexity" evidence="1">
    <location>
        <begin position="20"/>
        <end position="38"/>
    </location>
</feature>
<name>A0ABY7C719_9BASI</name>
<reference evidence="2" key="1">
    <citation type="submission" date="2022-10" db="EMBL/GenBank/DDBJ databases">
        <title>Puccinia triticina Genome sequencing and assembly.</title>
        <authorList>
            <person name="Li C."/>
        </authorList>
    </citation>
    <scope>NUCLEOTIDE SEQUENCE</scope>
    <source>
        <strain evidence="2">Pt15</strain>
    </source>
</reference>
<feature type="compositionally biased region" description="Basic and acidic residues" evidence="1">
    <location>
        <begin position="92"/>
        <end position="109"/>
    </location>
</feature>
<feature type="compositionally biased region" description="Polar residues" evidence="1">
    <location>
        <begin position="1"/>
        <end position="19"/>
    </location>
</feature>
<proteinExistence type="predicted"/>
<dbReference type="Proteomes" id="UP001164743">
    <property type="component" value="Chromosome 1A"/>
</dbReference>
<dbReference type="RefSeq" id="XP_053016518.1">
    <property type="nucleotide sequence ID" value="XM_053165315.1"/>
</dbReference>
<evidence type="ECO:0000256" key="1">
    <source>
        <dbReference type="SAM" id="MobiDB-lite"/>
    </source>
</evidence>
<evidence type="ECO:0000313" key="2">
    <source>
        <dbReference type="EMBL" id="WAQ80963.1"/>
    </source>
</evidence>
<accession>A0ABY7C719</accession>
<sequence>MPHRSNSQAPSRGQSNSRTLAEAQEAAAEARRAAFLRLSQRQGLGGPANSFLQELNEESDKTEDPSDEEDHQRHDNAANPFDPLPVNSNDSNPERNDSGLEEHSEYYCL</sequence>
<feature type="region of interest" description="Disordered" evidence="1">
    <location>
        <begin position="1"/>
        <end position="109"/>
    </location>
</feature>
<evidence type="ECO:0000313" key="3">
    <source>
        <dbReference type="Proteomes" id="UP001164743"/>
    </source>
</evidence>